<protein>
    <recommendedName>
        <fullName evidence="1">Helix-turn-helix domain-containing protein</fullName>
    </recommendedName>
</protein>
<dbReference type="InterPro" id="IPR041657">
    <property type="entry name" value="HTH_17"/>
</dbReference>
<proteinExistence type="predicted"/>
<gene>
    <name evidence="2" type="ORF">GCM10009655_26560</name>
</gene>
<name>A0ABP4GIV8_9MICO</name>
<dbReference type="RefSeq" id="WP_343926622.1">
    <property type="nucleotide sequence ID" value="NZ_BAAAKW010000067.1"/>
</dbReference>
<evidence type="ECO:0000313" key="3">
    <source>
        <dbReference type="Proteomes" id="UP001500943"/>
    </source>
</evidence>
<accession>A0ABP4GIV8</accession>
<dbReference type="Pfam" id="PF12728">
    <property type="entry name" value="HTH_17"/>
    <property type="match status" value="1"/>
</dbReference>
<reference evidence="3" key="1">
    <citation type="journal article" date="2019" name="Int. J. Syst. Evol. Microbiol.">
        <title>The Global Catalogue of Microorganisms (GCM) 10K type strain sequencing project: providing services to taxonomists for standard genome sequencing and annotation.</title>
        <authorList>
            <consortium name="The Broad Institute Genomics Platform"/>
            <consortium name="The Broad Institute Genome Sequencing Center for Infectious Disease"/>
            <person name="Wu L."/>
            <person name="Ma J."/>
        </authorList>
    </citation>
    <scope>NUCLEOTIDE SEQUENCE [LARGE SCALE GENOMIC DNA]</scope>
    <source>
        <strain evidence="3">JCM 12762</strain>
    </source>
</reference>
<organism evidence="2 3">
    <name type="scientific">Rhodoglobus aureus</name>
    <dbReference type="NCBI Taxonomy" id="191497"/>
    <lineage>
        <taxon>Bacteria</taxon>
        <taxon>Bacillati</taxon>
        <taxon>Actinomycetota</taxon>
        <taxon>Actinomycetes</taxon>
        <taxon>Micrococcales</taxon>
        <taxon>Microbacteriaceae</taxon>
        <taxon>Rhodoglobus</taxon>
    </lineage>
</organism>
<dbReference type="Gene3D" id="1.10.238.160">
    <property type="match status" value="1"/>
</dbReference>
<sequence>MTITIAPVASPKLLNAAGASALLGISRGTLYNLRSADAFAPAIVLGRGTLRWEAQDLLAWARQHKEQAVAA</sequence>
<feature type="domain" description="Helix-turn-helix" evidence="1">
    <location>
        <begin position="14"/>
        <end position="64"/>
    </location>
</feature>
<dbReference type="Proteomes" id="UP001500943">
    <property type="component" value="Unassembled WGS sequence"/>
</dbReference>
<evidence type="ECO:0000259" key="1">
    <source>
        <dbReference type="Pfam" id="PF12728"/>
    </source>
</evidence>
<evidence type="ECO:0000313" key="2">
    <source>
        <dbReference type="EMBL" id="GAA1226588.1"/>
    </source>
</evidence>
<dbReference type="EMBL" id="BAAAKW010000067">
    <property type="protein sequence ID" value="GAA1226588.1"/>
    <property type="molecule type" value="Genomic_DNA"/>
</dbReference>
<keyword evidence="3" id="KW-1185">Reference proteome</keyword>
<comment type="caution">
    <text evidence="2">The sequence shown here is derived from an EMBL/GenBank/DDBJ whole genome shotgun (WGS) entry which is preliminary data.</text>
</comment>